<dbReference type="InterPro" id="IPR004147">
    <property type="entry name" value="ABC1_dom"/>
</dbReference>
<dbReference type="Pfam" id="PF03109">
    <property type="entry name" value="ABC1"/>
    <property type="match status" value="1"/>
</dbReference>
<reference evidence="4 5" key="1">
    <citation type="submission" date="2019-07" db="EMBL/GenBank/DDBJ databases">
        <title>Genomes of Cafeteria roenbergensis.</title>
        <authorList>
            <person name="Fischer M.G."/>
            <person name="Hackl T."/>
            <person name="Roman M."/>
        </authorList>
    </citation>
    <scope>NUCLEOTIDE SEQUENCE [LARGE SCALE GENOMIC DNA]</scope>
    <source>
        <strain evidence="4 5">RCC970-E3</strain>
    </source>
</reference>
<evidence type="ECO:0000313" key="4">
    <source>
        <dbReference type="EMBL" id="KAA0171023.1"/>
    </source>
</evidence>
<name>A0A5A8DZP4_CAFRO</name>
<comment type="caution">
    <text evidence="4">The sequence shown here is derived from an EMBL/GenBank/DDBJ whole genome shotgun (WGS) entry which is preliminary data.</text>
</comment>
<dbReference type="EMBL" id="VLTL01000009">
    <property type="protein sequence ID" value="KAA0171023.1"/>
    <property type="molecule type" value="Genomic_DNA"/>
</dbReference>
<dbReference type="PANTHER" id="PTHR43173:SF28">
    <property type="entry name" value="AARF DOMAIN CONTAINING KINASE 5"/>
    <property type="match status" value="1"/>
</dbReference>
<dbReference type="InterPro" id="IPR045307">
    <property type="entry name" value="ADCK1_dom"/>
</dbReference>
<evidence type="ECO:0000256" key="2">
    <source>
        <dbReference type="SAM" id="MobiDB-lite"/>
    </source>
</evidence>
<gene>
    <name evidence="4" type="ORF">FNF28_01028</name>
</gene>
<evidence type="ECO:0000256" key="1">
    <source>
        <dbReference type="ARBA" id="ARBA00009670"/>
    </source>
</evidence>
<evidence type="ECO:0000313" key="5">
    <source>
        <dbReference type="Proteomes" id="UP000324907"/>
    </source>
</evidence>
<dbReference type="InterPro" id="IPR051130">
    <property type="entry name" value="Mito_struct-func_regulator"/>
</dbReference>
<feature type="compositionally biased region" description="Basic and acidic residues" evidence="2">
    <location>
        <begin position="815"/>
        <end position="834"/>
    </location>
</feature>
<dbReference type="AlphaFoldDB" id="A0A5A8DZP4"/>
<evidence type="ECO:0000259" key="3">
    <source>
        <dbReference type="Pfam" id="PF03109"/>
    </source>
</evidence>
<feature type="region of interest" description="Disordered" evidence="2">
    <location>
        <begin position="366"/>
        <end position="396"/>
    </location>
</feature>
<dbReference type="SUPFAM" id="SSF56112">
    <property type="entry name" value="Protein kinase-like (PK-like)"/>
    <property type="match status" value="1"/>
</dbReference>
<dbReference type="PANTHER" id="PTHR43173">
    <property type="entry name" value="ABC1 FAMILY PROTEIN"/>
    <property type="match status" value="1"/>
</dbReference>
<dbReference type="CDD" id="cd13969">
    <property type="entry name" value="ADCK1-like"/>
    <property type="match status" value="1"/>
</dbReference>
<accession>A0A5A8DZP4</accession>
<protein>
    <recommendedName>
        <fullName evidence="3">ABC1 atypical kinase-like domain-containing protein</fullName>
    </recommendedName>
</protein>
<feature type="region of interest" description="Disordered" evidence="2">
    <location>
        <begin position="759"/>
        <end position="834"/>
    </location>
</feature>
<sequence>MHNKERPPAQEPSSARKRFAMAGGAGASIAAAAALVSCEADPKPESAHGASDGFLESMRGVVVGVPRFYYAVYNAGRVAADYKLLPRVADWQGVDEDSEEYSEREARVHQRAADRILSMSLSMGGLWVKLAQYVSTLKPMVPEQFTSTLAAAQDSATGRDYEEIAQVIEQELGARPEELFAYFEKKPVAAASIAQVHRAVTLDGERVAIKVQYPSLPRQMAADIAALRVITWLWGIFYPDYDMQWLLPEFEESLLSELDFRQEAITSERTHRMLTASDSVMRNRVHIPAIRWDLTSERVMAMEWIDGVKPTSLEKVTAMGLRPQEVAETACTVFADMIFLHGMVHTDPHPGNLLVRAAPADGARTRSLSHGLWPDSGPGVGRDADKPRPAADPALVGQRPSQAWQLVVLDHGMYRRLSPSFRQAYCALWEALMLRDEELGRRAAIQMGLEGQAYDALSLMLTYRTGTRGSKEKLQQTMKNLANSPKEKQQEMIREMPRDFFFVSRNLSLVRGLNLSLGGTTASRISISGDAAVRGMALNENVWGIRELFAVADAGAGRDVQLPSWWWDLHHRLGVASGSSFAAGRSTDPANPFCRLNEPTDSELLVWLRTAEGRARLEAAILEAELATPELAEKALAADVTRQNTPESNMQSLKGAGGRFFGTSAASAAGYACNGGKSSKRAAVVPSASLVALATAAAAEAKDRAASAGTLSEIMRSVRVWWAVTRARLTVRALDAGMWLWLAWGSLISGGGLTVEDNWGEFGGPGSSGRRRHSWTRSGKPPASEEPAGAEIQNQHGQSDEEAVWADTAPPDASPAERRAHAKAMRDLSDKQIG</sequence>
<dbReference type="InterPro" id="IPR011009">
    <property type="entry name" value="Kinase-like_dom_sf"/>
</dbReference>
<organism evidence="4 5">
    <name type="scientific">Cafeteria roenbergensis</name>
    <name type="common">Marine flagellate</name>
    <dbReference type="NCBI Taxonomy" id="33653"/>
    <lineage>
        <taxon>Eukaryota</taxon>
        <taxon>Sar</taxon>
        <taxon>Stramenopiles</taxon>
        <taxon>Bigyra</taxon>
        <taxon>Opalozoa</taxon>
        <taxon>Bicosoecida</taxon>
        <taxon>Cafeteriaceae</taxon>
        <taxon>Cafeteria</taxon>
    </lineage>
</organism>
<feature type="domain" description="ABC1 atypical kinase-like" evidence="3">
    <location>
        <begin position="153"/>
        <end position="438"/>
    </location>
</feature>
<dbReference type="Proteomes" id="UP000324907">
    <property type="component" value="Unassembled WGS sequence"/>
</dbReference>
<comment type="similarity">
    <text evidence="1">Belongs to the protein kinase superfamily. ADCK protein kinase family.</text>
</comment>
<proteinExistence type="inferred from homology"/>